<reference evidence="2 3" key="1">
    <citation type="submission" date="2016-02" db="EMBL/GenBank/DDBJ databases">
        <title>Genome sequence of Moorella mulderi DSM 14980.</title>
        <authorList>
            <person name="Poehlein A."/>
            <person name="Daniel R."/>
        </authorList>
    </citation>
    <scope>NUCLEOTIDE SEQUENCE [LARGE SCALE GENOMIC DNA]</scope>
    <source>
        <strain evidence="2 3">DSM 14980</strain>
    </source>
</reference>
<keyword evidence="3" id="KW-1185">Reference proteome</keyword>
<name>A0A151AVP2_9FIRM</name>
<feature type="region of interest" description="Disordered" evidence="1">
    <location>
        <begin position="1"/>
        <end position="32"/>
    </location>
</feature>
<feature type="compositionally biased region" description="Basic residues" evidence="1">
    <location>
        <begin position="99"/>
        <end position="109"/>
    </location>
</feature>
<protein>
    <submittedName>
        <fullName evidence="2">Uncharacterized protein</fullName>
    </submittedName>
</protein>
<sequence>MVISHPLRQLADPGRRLTAGRPGGTSGQKTASCPIITNGLWVADLRPLPKRPAGPRREWARIFAPEPARSRAGPERGPGRRPGRVEAGGSGARAEGSGRRKAPDKRKKTCSINSLTHETLSPAPMGGRVGVLLRQADCQGQPDLSPGSRVGRARPTKKGERLAGPRQRRVHLPGVPPLPAGKAR</sequence>
<dbReference type="AlphaFoldDB" id="A0A151AVP2"/>
<evidence type="ECO:0000256" key="1">
    <source>
        <dbReference type="SAM" id="MobiDB-lite"/>
    </source>
</evidence>
<organism evidence="2 3">
    <name type="scientific">Moorella mulderi DSM 14980</name>
    <dbReference type="NCBI Taxonomy" id="1122241"/>
    <lineage>
        <taxon>Bacteria</taxon>
        <taxon>Bacillati</taxon>
        <taxon>Bacillota</taxon>
        <taxon>Clostridia</taxon>
        <taxon>Neomoorellales</taxon>
        <taxon>Neomoorellaceae</taxon>
        <taxon>Neomoorella</taxon>
    </lineage>
</organism>
<feature type="compositionally biased region" description="Basic and acidic residues" evidence="1">
    <location>
        <begin position="68"/>
        <end position="78"/>
    </location>
</feature>
<feature type="region of interest" description="Disordered" evidence="1">
    <location>
        <begin position="46"/>
        <end position="184"/>
    </location>
</feature>
<feature type="compositionally biased region" description="Polar residues" evidence="1">
    <location>
        <begin position="110"/>
        <end position="119"/>
    </location>
</feature>
<evidence type="ECO:0000313" key="3">
    <source>
        <dbReference type="Proteomes" id="UP000075670"/>
    </source>
</evidence>
<dbReference type="PATRIC" id="fig|1122241.3.peg.2220"/>
<dbReference type="EMBL" id="LTBC01000008">
    <property type="protein sequence ID" value="KYH31725.1"/>
    <property type="molecule type" value="Genomic_DNA"/>
</dbReference>
<accession>A0A151AVP2</accession>
<proteinExistence type="predicted"/>
<feature type="compositionally biased region" description="Pro residues" evidence="1">
    <location>
        <begin position="174"/>
        <end position="184"/>
    </location>
</feature>
<dbReference type="Proteomes" id="UP000075670">
    <property type="component" value="Unassembled WGS sequence"/>
</dbReference>
<evidence type="ECO:0000313" key="2">
    <source>
        <dbReference type="EMBL" id="KYH31725.1"/>
    </source>
</evidence>
<comment type="caution">
    <text evidence="2">The sequence shown here is derived from an EMBL/GenBank/DDBJ whole genome shotgun (WGS) entry which is preliminary data.</text>
</comment>
<gene>
    <name evidence="2" type="ORF">MOMUL_20880</name>
</gene>